<accession>A0A015W7T2</accession>
<sequence length="196" mass="22738">KITIMPNWCSASYAIEGDAEEVKSLYKLMKRLQEQKEPSVPNGFGKTWLGCLVNALGGDYNKIHCRGDWSNLEMEGNILKFTTETAWSPCDETFELVCEKFPTLCYFYQSEEPSLAEYWTNDQEGKYFPDQYIADLCTPDGKRYKEYFVNQTEIFKWFEEISGQSVESITEILAIAEQWKDENDKSFCNIYEYAAG</sequence>
<dbReference type="AlphaFoldDB" id="A0A015W7T2"/>
<protein>
    <recommendedName>
        <fullName evidence="3">YubB ferredoxin-like domain-containing protein</fullName>
    </recommendedName>
</protein>
<dbReference type="Proteomes" id="UP000020529">
    <property type="component" value="Unassembled WGS sequence"/>
</dbReference>
<evidence type="ECO:0008006" key="3">
    <source>
        <dbReference type="Google" id="ProtNLM"/>
    </source>
</evidence>
<evidence type="ECO:0000313" key="1">
    <source>
        <dbReference type="EMBL" id="EXY76540.1"/>
    </source>
</evidence>
<name>A0A015W7T2_BACFG</name>
<feature type="non-terminal residue" evidence="1">
    <location>
        <position position="1"/>
    </location>
</feature>
<evidence type="ECO:0000313" key="2">
    <source>
        <dbReference type="Proteomes" id="UP000020529"/>
    </source>
</evidence>
<dbReference type="EMBL" id="JGCY01000147">
    <property type="protein sequence ID" value="EXY76540.1"/>
    <property type="molecule type" value="Genomic_DNA"/>
</dbReference>
<proteinExistence type="predicted"/>
<reference evidence="1 2" key="1">
    <citation type="submission" date="2014-02" db="EMBL/GenBank/DDBJ databases">
        <authorList>
            <person name="Sears C."/>
            <person name="Carroll K."/>
            <person name="Sack B.R."/>
            <person name="Qadri F."/>
            <person name="Myers L.L."/>
            <person name="Chung G.-T."/>
            <person name="Escheverria P."/>
            <person name="Fraser C.M."/>
            <person name="Sadzewicz L."/>
            <person name="Shefchek K.A."/>
            <person name="Tallon L."/>
            <person name="Das S.P."/>
            <person name="Daugherty S."/>
            <person name="Mongodin E.F."/>
        </authorList>
    </citation>
    <scope>NUCLEOTIDE SEQUENCE [LARGE SCALE GENOMIC DNA]</scope>
    <source>
        <strain evidence="2">3988T(B)14</strain>
    </source>
</reference>
<dbReference type="PATRIC" id="fig|1339315.3.peg.515"/>
<organism evidence="1 2">
    <name type="scientific">Bacteroides fragilis str. 3988T(B)14</name>
    <dbReference type="NCBI Taxonomy" id="1339315"/>
    <lineage>
        <taxon>Bacteria</taxon>
        <taxon>Pseudomonadati</taxon>
        <taxon>Bacteroidota</taxon>
        <taxon>Bacteroidia</taxon>
        <taxon>Bacteroidales</taxon>
        <taxon>Bacteroidaceae</taxon>
        <taxon>Bacteroides</taxon>
    </lineage>
</organism>
<comment type="caution">
    <text evidence="1">The sequence shown here is derived from an EMBL/GenBank/DDBJ whole genome shotgun (WGS) entry which is preliminary data.</text>
</comment>
<gene>
    <name evidence="1" type="ORF">M124_4591</name>
</gene>